<evidence type="ECO:0000313" key="5">
    <source>
        <dbReference type="EMBL" id="PTP35370.1"/>
    </source>
</evidence>
<dbReference type="Gene3D" id="3.40.50.1390">
    <property type="entry name" value="Resolvase, N-terminal catalytic domain"/>
    <property type="match status" value="1"/>
</dbReference>
<name>A0A2T5EW57_VIBSP</name>
<dbReference type="InterPro" id="IPR050639">
    <property type="entry name" value="SSR_resolvase"/>
</dbReference>
<dbReference type="Pfam" id="PF00239">
    <property type="entry name" value="Resolvase"/>
    <property type="match status" value="1"/>
</dbReference>
<dbReference type="InterPro" id="IPR006119">
    <property type="entry name" value="Resolv_N"/>
</dbReference>
<evidence type="ECO:0000313" key="6">
    <source>
        <dbReference type="Proteomes" id="UP000244197"/>
    </source>
</evidence>
<dbReference type="InterPro" id="IPR025827">
    <property type="entry name" value="Zn_ribbon_recom_dom"/>
</dbReference>
<protein>
    <submittedName>
        <fullName evidence="5">Recombinase family protein</fullName>
    </submittedName>
</protein>
<dbReference type="GO" id="GO:0000150">
    <property type="term" value="F:DNA strand exchange activity"/>
    <property type="evidence" value="ECO:0007669"/>
    <property type="project" value="InterPro"/>
</dbReference>
<feature type="domain" description="Recombinase" evidence="4">
    <location>
        <begin position="173"/>
        <end position="291"/>
    </location>
</feature>
<dbReference type="InterPro" id="IPR038109">
    <property type="entry name" value="DNA_bind_recomb_sf"/>
</dbReference>
<dbReference type="CDD" id="cd00338">
    <property type="entry name" value="Ser_Recombinase"/>
    <property type="match status" value="1"/>
</dbReference>
<dbReference type="AlphaFoldDB" id="A0A2T5EW57"/>
<dbReference type="EMBL" id="PIFK01000018">
    <property type="protein sequence ID" value="PTP35370.1"/>
    <property type="molecule type" value="Genomic_DNA"/>
</dbReference>
<comment type="caution">
    <text evidence="5">The sequence shown here is derived from an EMBL/GenBank/DDBJ whole genome shotgun (WGS) entry which is preliminary data.</text>
</comment>
<sequence>MKTAYSYIRFSSSRQADGDSIRRQTELARSYADKNGLDLQDVSISDFGVSAFRGSNATEGALGAFLRLVDEQKIDSDCHLLVESFDRLSRQAVEDALALLMQVVNRGITLVTLSDSHEYKRGELDMTKLILSIVTMSRANEESEMKSQRTSAAWNKARLDAIEGKKAKNSRLPDWLSWNDDKTDFVVNQSAKEIIQRVFELSAGGSGIEIIARSLNEEGCRTFKKSKEWRSSGVSKLLRNRAVIGEFQFYKKDTQGKRSPIGEPIVDYYPRVITKPLFLAVQQGMDLRNKRGSGNRSGQFTNLFTGLIRCGECGAAVVTSSQTSKTPQGYLKCTLRCESQARMNYKYTEPQVLSALSSLQSVIEKYRSPISDETAR</sequence>
<dbReference type="Pfam" id="PF13408">
    <property type="entry name" value="Zn_ribbon_recom"/>
    <property type="match status" value="1"/>
</dbReference>
<dbReference type="PROSITE" id="PS51736">
    <property type="entry name" value="RECOMBINASES_3"/>
    <property type="match status" value="1"/>
</dbReference>
<dbReference type="InterPro" id="IPR011109">
    <property type="entry name" value="DNA_bind_recombinase_dom"/>
</dbReference>
<evidence type="ECO:0000256" key="1">
    <source>
        <dbReference type="ARBA" id="ARBA00023125"/>
    </source>
</evidence>
<dbReference type="InterPro" id="IPR036162">
    <property type="entry name" value="Resolvase-like_N_sf"/>
</dbReference>
<keyword evidence="2" id="KW-0233">DNA recombination</keyword>
<accession>A0A2T5EW57</accession>
<dbReference type="Proteomes" id="UP000244197">
    <property type="component" value="Unassembled WGS sequence"/>
</dbReference>
<proteinExistence type="predicted"/>
<dbReference type="PANTHER" id="PTHR30461">
    <property type="entry name" value="DNA-INVERTASE FROM LAMBDOID PROPHAGE"/>
    <property type="match status" value="1"/>
</dbReference>
<organism evidence="5 6">
    <name type="scientific">Vibrio splendidus</name>
    <dbReference type="NCBI Taxonomy" id="29497"/>
    <lineage>
        <taxon>Bacteria</taxon>
        <taxon>Pseudomonadati</taxon>
        <taxon>Pseudomonadota</taxon>
        <taxon>Gammaproteobacteria</taxon>
        <taxon>Vibrionales</taxon>
        <taxon>Vibrionaceae</taxon>
        <taxon>Vibrio</taxon>
    </lineage>
</organism>
<dbReference type="Pfam" id="PF07508">
    <property type="entry name" value="Recombinase"/>
    <property type="match status" value="1"/>
</dbReference>
<dbReference type="PANTHER" id="PTHR30461:SF2">
    <property type="entry name" value="SERINE RECOMBINASE PINE-RELATED"/>
    <property type="match status" value="1"/>
</dbReference>
<evidence type="ECO:0000256" key="2">
    <source>
        <dbReference type="ARBA" id="ARBA00023172"/>
    </source>
</evidence>
<evidence type="ECO:0000259" key="4">
    <source>
        <dbReference type="PROSITE" id="PS51737"/>
    </source>
</evidence>
<dbReference type="SUPFAM" id="SSF53041">
    <property type="entry name" value="Resolvase-like"/>
    <property type="match status" value="1"/>
</dbReference>
<dbReference type="Gene3D" id="3.90.1750.20">
    <property type="entry name" value="Putative Large Serine Recombinase, Chain B, Domain 2"/>
    <property type="match status" value="1"/>
</dbReference>
<gene>
    <name evidence="5" type="ORF">CWO07_10610</name>
</gene>
<keyword evidence="1" id="KW-0238">DNA-binding</keyword>
<reference evidence="5 6" key="1">
    <citation type="submission" date="2017-11" db="EMBL/GenBank/DDBJ databases">
        <title>Population delineation of vibrios coincides with oyster pathogenicity.</title>
        <authorList>
            <person name="Bruto M."/>
            <person name="Labreuche Y."/>
            <person name="James A."/>
            <person name="Piel D."/>
            <person name="Chenivesse S."/>
            <person name="Petton B."/>
            <person name="Polz M.F."/>
            <person name="Le Roux F."/>
        </authorList>
    </citation>
    <scope>NUCLEOTIDE SEQUENCE [LARGE SCALE GENOMIC DNA]</scope>
    <source>
        <strain evidence="5 6">FF_144</strain>
    </source>
</reference>
<dbReference type="PROSITE" id="PS51737">
    <property type="entry name" value="RECOMBINASE_DNA_BIND"/>
    <property type="match status" value="1"/>
</dbReference>
<dbReference type="SMART" id="SM00857">
    <property type="entry name" value="Resolvase"/>
    <property type="match status" value="1"/>
</dbReference>
<feature type="domain" description="Resolvase/invertase-type recombinase catalytic" evidence="3">
    <location>
        <begin position="3"/>
        <end position="161"/>
    </location>
</feature>
<dbReference type="RefSeq" id="WP_108187674.1">
    <property type="nucleotide sequence ID" value="NZ_PIFK01000018.1"/>
</dbReference>
<dbReference type="GO" id="GO:0003677">
    <property type="term" value="F:DNA binding"/>
    <property type="evidence" value="ECO:0007669"/>
    <property type="project" value="UniProtKB-KW"/>
</dbReference>
<evidence type="ECO:0000259" key="3">
    <source>
        <dbReference type="PROSITE" id="PS51736"/>
    </source>
</evidence>